<comment type="caution">
    <text evidence="19">The sequence shown here is derived from an EMBL/GenBank/DDBJ whole genome shotgun (WGS) entry which is preliminary data.</text>
</comment>
<evidence type="ECO:0000313" key="19">
    <source>
        <dbReference type="EMBL" id="CAG8494358.1"/>
    </source>
</evidence>
<evidence type="ECO:0000256" key="4">
    <source>
        <dbReference type="ARBA" id="ARBA00004496"/>
    </source>
</evidence>
<dbReference type="InterPro" id="IPR023696">
    <property type="entry name" value="Ureohydrolase_dom_sf"/>
</dbReference>
<dbReference type="InterPro" id="IPR037138">
    <property type="entry name" value="His_deacetylse_dom_sf"/>
</dbReference>
<dbReference type="GO" id="GO:0005634">
    <property type="term" value="C:nucleus"/>
    <property type="evidence" value="ECO:0007669"/>
    <property type="project" value="UniProtKB-SubCell"/>
</dbReference>
<keyword evidence="8 17" id="KW-0479">Metal-binding</keyword>
<dbReference type="Pfam" id="PF00850">
    <property type="entry name" value="Hist_deacetyl"/>
    <property type="match status" value="1"/>
</dbReference>
<evidence type="ECO:0000256" key="16">
    <source>
        <dbReference type="PIRSR" id="PIRSR037913-2"/>
    </source>
</evidence>
<dbReference type="InterPro" id="IPR000286">
    <property type="entry name" value="HDACs"/>
</dbReference>
<feature type="active site" description="Proton acceptor" evidence="15">
    <location>
        <position position="213"/>
    </location>
</feature>
<dbReference type="GO" id="GO:0046872">
    <property type="term" value="F:metal ion binding"/>
    <property type="evidence" value="ECO:0007669"/>
    <property type="project" value="UniProtKB-KW"/>
</dbReference>
<keyword evidence="10 14" id="KW-0156">Chromatin regulator</keyword>
<dbReference type="OrthoDB" id="73273at2759"/>
<feature type="binding site" evidence="17">
    <location>
        <position position="337"/>
    </location>
    <ligand>
        <name>a divalent metal cation</name>
        <dbReference type="ChEBI" id="CHEBI:60240"/>
    </ligand>
</feature>
<accession>A0A9N8WMR1</accession>
<evidence type="ECO:0000256" key="7">
    <source>
        <dbReference type="ARBA" id="ARBA00022491"/>
    </source>
</evidence>
<name>A0A9N8WMR1_9GLOM</name>
<keyword evidence="5" id="KW-0158">Chromosome</keyword>
<evidence type="ECO:0000256" key="12">
    <source>
        <dbReference type="ARBA" id="ARBA00023163"/>
    </source>
</evidence>
<dbReference type="SUPFAM" id="SSF52768">
    <property type="entry name" value="Arginase/deacetylase"/>
    <property type="match status" value="1"/>
</dbReference>
<evidence type="ECO:0000256" key="13">
    <source>
        <dbReference type="ARBA" id="ARBA00023242"/>
    </source>
</evidence>
<comment type="subcellular location">
    <subcellularLocation>
        <location evidence="3">Chromosome</location>
    </subcellularLocation>
    <subcellularLocation>
        <location evidence="4">Cytoplasm</location>
    </subcellularLocation>
    <subcellularLocation>
        <location evidence="2 14">Nucleus</location>
    </subcellularLocation>
</comment>
<dbReference type="GO" id="GO:0031507">
    <property type="term" value="P:heterochromatin formation"/>
    <property type="evidence" value="ECO:0007669"/>
    <property type="project" value="TreeGrafter"/>
</dbReference>
<evidence type="ECO:0000256" key="17">
    <source>
        <dbReference type="PIRSR" id="PIRSR037913-3"/>
    </source>
</evidence>
<keyword evidence="12 14" id="KW-0804">Transcription</keyword>
<dbReference type="GO" id="GO:0005737">
    <property type="term" value="C:cytoplasm"/>
    <property type="evidence" value="ECO:0007669"/>
    <property type="project" value="UniProtKB-SubCell"/>
</dbReference>
<evidence type="ECO:0000256" key="8">
    <source>
        <dbReference type="ARBA" id="ARBA00022723"/>
    </source>
</evidence>
<dbReference type="InterPro" id="IPR003084">
    <property type="entry name" value="HDAC_I/II"/>
</dbReference>
<feature type="domain" description="Histone deacetylase" evidence="18">
    <location>
        <begin position="88"/>
        <end position="391"/>
    </location>
</feature>
<keyword evidence="6" id="KW-0963">Cytoplasm</keyword>
<feature type="binding site" evidence="17">
    <location>
        <position position="250"/>
    </location>
    <ligand>
        <name>a divalent metal cation</name>
        <dbReference type="ChEBI" id="CHEBI:60240"/>
    </ligand>
</feature>
<dbReference type="PRINTS" id="PR01270">
    <property type="entry name" value="HDASUPER"/>
</dbReference>
<evidence type="ECO:0000256" key="10">
    <source>
        <dbReference type="ARBA" id="ARBA00022853"/>
    </source>
</evidence>
<dbReference type="GO" id="GO:0141221">
    <property type="term" value="F:histone deacetylase activity, hydrolytic mechanism"/>
    <property type="evidence" value="ECO:0007669"/>
    <property type="project" value="UniProtKB-EC"/>
</dbReference>
<protein>
    <recommendedName>
        <fullName evidence="14">Histone deacetylase</fullName>
        <ecNumber evidence="14">3.5.1.98</ecNumber>
    </recommendedName>
</protein>
<dbReference type="InterPro" id="IPR023801">
    <property type="entry name" value="His_deacetylse_dom"/>
</dbReference>
<dbReference type="PRINTS" id="PR01271">
    <property type="entry name" value="HISDACETLASE"/>
</dbReference>
<dbReference type="Gene3D" id="3.40.800.20">
    <property type="entry name" value="Histone deacetylase domain"/>
    <property type="match status" value="1"/>
</dbReference>
<comment type="cofactor">
    <cofactor evidence="1">
        <name>a divalent metal cation</name>
        <dbReference type="ChEBI" id="CHEBI:60240"/>
    </cofactor>
</comment>
<organism evidence="19 20">
    <name type="scientific">Paraglomus brasilianum</name>
    <dbReference type="NCBI Taxonomy" id="144538"/>
    <lineage>
        <taxon>Eukaryota</taxon>
        <taxon>Fungi</taxon>
        <taxon>Fungi incertae sedis</taxon>
        <taxon>Mucoromycota</taxon>
        <taxon>Glomeromycotina</taxon>
        <taxon>Glomeromycetes</taxon>
        <taxon>Paraglomerales</taxon>
        <taxon>Paraglomeraceae</taxon>
        <taxon>Paraglomus</taxon>
    </lineage>
</organism>
<dbReference type="EMBL" id="CAJVPI010000172">
    <property type="protein sequence ID" value="CAG8494358.1"/>
    <property type="molecule type" value="Genomic_DNA"/>
</dbReference>
<dbReference type="GO" id="GO:0005694">
    <property type="term" value="C:chromosome"/>
    <property type="evidence" value="ECO:0007669"/>
    <property type="project" value="UniProtKB-SubCell"/>
</dbReference>
<gene>
    <name evidence="19" type="ORF">PBRASI_LOCUS2275</name>
</gene>
<keyword evidence="13 14" id="KW-0539">Nucleus</keyword>
<evidence type="ECO:0000256" key="9">
    <source>
        <dbReference type="ARBA" id="ARBA00022801"/>
    </source>
</evidence>
<evidence type="ECO:0000313" key="20">
    <source>
        <dbReference type="Proteomes" id="UP000789739"/>
    </source>
</evidence>
<evidence type="ECO:0000256" key="11">
    <source>
        <dbReference type="ARBA" id="ARBA00023015"/>
    </source>
</evidence>
<evidence type="ECO:0000256" key="14">
    <source>
        <dbReference type="PIRNR" id="PIRNR037913"/>
    </source>
</evidence>
<dbReference type="PIRSF" id="PIRSF037913">
    <property type="entry name" value="His_deacetylse_1"/>
    <property type="match status" value="1"/>
</dbReference>
<dbReference type="PANTHER" id="PTHR10625:SF14">
    <property type="entry name" value="HISTONE DEACETYLASE 8"/>
    <property type="match status" value="1"/>
</dbReference>
<keyword evidence="7" id="KW-0678">Repressor</keyword>
<proteinExistence type="inferred from homology"/>
<dbReference type="Proteomes" id="UP000789739">
    <property type="component" value="Unassembled WGS sequence"/>
</dbReference>
<comment type="similarity">
    <text evidence="14">Belongs to the histone deacetylase family. HD Type 1 subfamily.</text>
</comment>
<dbReference type="PANTHER" id="PTHR10625">
    <property type="entry name" value="HISTONE DEACETYLASE HDAC1-RELATED"/>
    <property type="match status" value="1"/>
</dbReference>
<evidence type="ECO:0000256" key="1">
    <source>
        <dbReference type="ARBA" id="ARBA00001968"/>
    </source>
</evidence>
<sequence length="461" mass="52035">MDHFNIEMVNSVVDSDRLSSQPNTRSININDIRTDDCLIKRSRSVDNAFLEASSCESTSRKRRQRHNNHRCVGYVYSMAYADVAALLPSNYDRSLLVHSLIEAYDIWNRVIIISPYAATDDELAAFHSSDFVEFMLQAEKYDENVKQNTKSTSDEESSYEELLSDYGLEHDCPVFKGLGEYIRLVVGSTIAAAQALNKGAVDVVIHWDGGRHHAKKSSAQGFCYVNDIVIGIIELRKKFDKILYIDLDLHHGDGVESAFLYSDKILTLSFHHYAVGFYPGTGKLNDIGHGLGLYHTINVPLKRGLNGSLFRRIFSQVTKQTFEAFRPDAIIIQCGCDGLAGDPSREWNLDIDNFGKCVRQVVEWNKPTLVLGGGGYNHANVARCNAYITSLLTNTPISEDIPEHKYFEEYGPDFSLLIDPGNQQDTNDEDYIVSILSTIEKYLETVRSKRESYHQRDISKS</sequence>
<feature type="binding site" evidence="17">
    <location>
        <position position="248"/>
    </location>
    <ligand>
        <name>a divalent metal cation</name>
        <dbReference type="ChEBI" id="CHEBI:60240"/>
    </ligand>
</feature>
<feature type="binding site" evidence="16">
    <location>
        <position position="221"/>
    </location>
    <ligand>
        <name>substrate</name>
    </ligand>
</feature>
<evidence type="ECO:0000256" key="5">
    <source>
        <dbReference type="ARBA" id="ARBA00022454"/>
    </source>
</evidence>
<evidence type="ECO:0000256" key="15">
    <source>
        <dbReference type="PIRSR" id="PIRSR037913-1"/>
    </source>
</evidence>
<evidence type="ECO:0000256" key="3">
    <source>
        <dbReference type="ARBA" id="ARBA00004286"/>
    </source>
</evidence>
<comment type="catalytic activity">
    <reaction evidence="14">
        <text>N(6)-acetyl-L-lysyl-[histone] + H2O = L-lysyl-[histone] + acetate</text>
        <dbReference type="Rhea" id="RHEA:58196"/>
        <dbReference type="Rhea" id="RHEA-COMP:9845"/>
        <dbReference type="Rhea" id="RHEA-COMP:11338"/>
        <dbReference type="ChEBI" id="CHEBI:15377"/>
        <dbReference type="ChEBI" id="CHEBI:29969"/>
        <dbReference type="ChEBI" id="CHEBI:30089"/>
        <dbReference type="ChEBI" id="CHEBI:61930"/>
        <dbReference type="EC" id="3.5.1.98"/>
    </reaction>
</comment>
<reference evidence="19" key="1">
    <citation type="submission" date="2021-06" db="EMBL/GenBank/DDBJ databases">
        <authorList>
            <person name="Kallberg Y."/>
            <person name="Tangrot J."/>
            <person name="Rosling A."/>
        </authorList>
    </citation>
    <scope>NUCLEOTIDE SEQUENCE</scope>
    <source>
        <strain evidence="19">BR232B</strain>
    </source>
</reference>
<keyword evidence="20" id="KW-1185">Reference proteome</keyword>
<dbReference type="EC" id="3.5.1.98" evidence="14"/>
<evidence type="ECO:0000256" key="2">
    <source>
        <dbReference type="ARBA" id="ARBA00004123"/>
    </source>
</evidence>
<keyword evidence="11 14" id="KW-0805">Transcription regulation</keyword>
<feature type="binding site" evidence="16">
    <location>
        <position position="376"/>
    </location>
    <ligand>
        <name>substrate</name>
    </ligand>
</feature>
<evidence type="ECO:0000259" key="18">
    <source>
        <dbReference type="Pfam" id="PF00850"/>
    </source>
</evidence>
<dbReference type="AlphaFoldDB" id="A0A9N8WMR1"/>
<feature type="binding site" evidence="16">
    <location>
        <position position="171"/>
    </location>
    <ligand>
        <name>substrate</name>
    </ligand>
</feature>
<keyword evidence="9 14" id="KW-0378">Hydrolase</keyword>
<evidence type="ECO:0000256" key="6">
    <source>
        <dbReference type="ARBA" id="ARBA00022490"/>
    </source>
</evidence>